<keyword evidence="4" id="KW-0396">Initiation factor</keyword>
<dbReference type="InterPro" id="IPR024550">
    <property type="entry name" value="TFIIEa/SarR/Rpc3_HTH_dom"/>
</dbReference>
<dbReference type="SMART" id="SM00531">
    <property type="entry name" value="TFIIE"/>
    <property type="match status" value="1"/>
</dbReference>
<gene>
    <name evidence="4" type="ORF">M896_080130</name>
</gene>
<dbReference type="AlphaFoldDB" id="A0A0B2UK04"/>
<dbReference type="PROSITE" id="PS51344">
    <property type="entry name" value="HTH_TFE_IIE"/>
    <property type="match status" value="1"/>
</dbReference>
<feature type="domain" description="HTH TFE/IIEalpha-type" evidence="3">
    <location>
        <begin position="7"/>
        <end position="97"/>
    </location>
</feature>
<dbReference type="GeneID" id="26262053"/>
<keyword evidence="5" id="KW-1185">Reference proteome</keyword>
<sequence length="292" mass="34775">MDYEPVMNELINKVVRKFYEPHHVVIMGILLKATLLYDNELCERMKMLSKEVNKLIIKLKEDKMIKYETKVENRENNGQILRTVYYINYAEVRDVIKYKIYKMTKNLENSIKMGQAEGYICIECNREYSSLDAQGLMENYVFKCEDCKGDLAENRKDRSEDCEMYSNLMSELDGIVMLLKETDKYSIPSMDYFQVLEMKKDRECKDVHVQKEEEHVPIHQSSIEEPEIESHYADNSVVIQNEACVEINEYVMVSGIRKRFSDVTEEDKEKMSEEEYEKYYEIYSKYYEEPDA</sequence>
<dbReference type="PANTHER" id="PTHR13097:SF7">
    <property type="entry name" value="GENERAL TRANSCRIPTION FACTOR IIE SUBUNIT 1"/>
    <property type="match status" value="1"/>
</dbReference>
<comment type="caution">
    <text evidence="4">The sequence shown here is derived from an EMBL/GenBank/DDBJ whole genome shotgun (WGS) entry which is preliminary data.</text>
</comment>
<protein>
    <submittedName>
        <fullName evidence="4">Subunit of transcription initiation factor IIE</fullName>
    </submittedName>
</protein>
<dbReference type="InterPro" id="IPR017919">
    <property type="entry name" value="TFIIE/TFIIEa_HTH"/>
</dbReference>
<dbReference type="SUPFAM" id="SSF57783">
    <property type="entry name" value="Zinc beta-ribbon"/>
    <property type="match status" value="1"/>
</dbReference>
<dbReference type="GO" id="GO:0005673">
    <property type="term" value="C:transcription factor TFIIE complex"/>
    <property type="evidence" value="ECO:0007669"/>
    <property type="project" value="TreeGrafter"/>
</dbReference>
<evidence type="ECO:0000256" key="2">
    <source>
        <dbReference type="ARBA" id="ARBA00023163"/>
    </source>
</evidence>
<dbReference type="Gene3D" id="1.10.10.10">
    <property type="entry name" value="Winged helix-like DNA-binding domain superfamily/Winged helix DNA-binding domain"/>
    <property type="match status" value="1"/>
</dbReference>
<dbReference type="GO" id="GO:0006367">
    <property type="term" value="P:transcription initiation at RNA polymerase II promoter"/>
    <property type="evidence" value="ECO:0007669"/>
    <property type="project" value="InterPro"/>
</dbReference>
<keyword evidence="1" id="KW-0805">Transcription regulation</keyword>
<dbReference type="STRING" id="1354746.A0A0B2UK04"/>
<proteinExistence type="predicted"/>
<dbReference type="Pfam" id="PF02002">
    <property type="entry name" value="TFIIE_alpha"/>
    <property type="match status" value="1"/>
</dbReference>
<accession>A0A0B2UK04</accession>
<keyword evidence="4" id="KW-0648">Protein biosynthesis</keyword>
<dbReference type="Proteomes" id="UP000031056">
    <property type="component" value="Unassembled WGS sequence"/>
</dbReference>
<evidence type="ECO:0000256" key="1">
    <source>
        <dbReference type="ARBA" id="ARBA00023015"/>
    </source>
</evidence>
<name>A0A0B2UK04_9MICR</name>
<dbReference type="InterPro" id="IPR036388">
    <property type="entry name" value="WH-like_DNA-bd_sf"/>
</dbReference>
<dbReference type="RefSeq" id="XP_014563322.1">
    <property type="nucleotide sequence ID" value="XM_014707836.1"/>
</dbReference>
<evidence type="ECO:0000313" key="5">
    <source>
        <dbReference type="Proteomes" id="UP000031056"/>
    </source>
</evidence>
<dbReference type="InterPro" id="IPR002853">
    <property type="entry name" value="TFIIE_asu"/>
</dbReference>
<reference evidence="4 5" key="1">
    <citation type="journal article" date="2014" name="MBio">
        <title>The Ordospora colligata genome; evolution of extreme reduction in microsporidia and host-to-parasite horizontal gene transfer.</title>
        <authorList>
            <person name="Pombert J.-F."/>
            <person name="Haag K.L."/>
            <person name="Beidas S."/>
            <person name="Ebert D."/>
            <person name="Keeling P.J."/>
        </authorList>
    </citation>
    <scope>NUCLEOTIDE SEQUENCE [LARGE SCALE GENOMIC DNA]</scope>
    <source>
        <strain evidence="4 5">OC4</strain>
    </source>
</reference>
<dbReference type="OrthoDB" id="361102at2759"/>
<dbReference type="InParanoid" id="A0A0B2UK04"/>
<evidence type="ECO:0000259" key="3">
    <source>
        <dbReference type="PROSITE" id="PS51344"/>
    </source>
</evidence>
<dbReference type="PANTHER" id="PTHR13097">
    <property type="entry name" value="TRANSCRIPTION INITIATION FACTOR IIE, ALPHA SUBUNIT"/>
    <property type="match status" value="1"/>
</dbReference>
<dbReference type="EMBL" id="JOKQ01000008">
    <property type="protein sequence ID" value="KHN69280.1"/>
    <property type="molecule type" value="Genomic_DNA"/>
</dbReference>
<evidence type="ECO:0000313" key="4">
    <source>
        <dbReference type="EMBL" id="KHN69280.1"/>
    </source>
</evidence>
<dbReference type="VEuPathDB" id="MicrosporidiaDB:M896_080130"/>
<organism evidence="4 5">
    <name type="scientific">Ordospora colligata OC4</name>
    <dbReference type="NCBI Taxonomy" id="1354746"/>
    <lineage>
        <taxon>Eukaryota</taxon>
        <taxon>Fungi</taxon>
        <taxon>Fungi incertae sedis</taxon>
        <taxon>Microsporidia</taxon>
        <taxon>Ordosporidae</taxon>
        <taxon>Ordospora</taxon>
    </lineage>
</organism>
<dbReference type="HOGENOM" id="CLU_056967_0_0_1"/>
<dbReference type="GO" id="GO:0003743">
    <property type="term" value="F:translation initiation factor activity"/>
    <property type="evidence" value="ECO:0007669"/>
    <property type="project" value="UniProtKB-KW"/>
</dbReference>
<keyword evidence="2" id="KW-0804">Transcription</keyword>
<dbReference type="InterPro" id="IPR039997">
    <property type="entry name" value="TFE"/>
</dbReference>